<dbReference type="PANTHER" id="PTHR43106">
    <property type="entry name" value="DEHYDROGENASE-RELATED"/>
    <property type="match status" value="1"/>
</dbReference>
<evidence type="ECO:0008006" key="5">
    <source>
        <dbReference type="Google" id="ProtNLM"/>
    </source>
</evidence>
<dbReference type="EMBL" id="CP058998">
    <property type="protein sequence ID" value="QLJ52972.1"/>
    <property type="molecule type" value="Genomic_DNA"/>
</dbReference>
<reference evidence="4" key="1">
    <citation type="submission" date="2020-07" db="EMBL/GenBank/DDBJ databases">
        <title>Metabolic diversity and evolutionary history of the archaeal phylum ###Micrarchaeota### uncovered from a freshwater lake metagenome.</title>
        <authorList>
            <person name="Kadnikov V.V."/>
            <person name="Savvichev A.S."/>
            <person name="Mardanov A.V."/>
            <person name="Beletsky A.V."/>
            <person name="Chupakov A.V."/>
            <person name="Kokryatskaya N.M."/>
            <person name="Pimenov N.V."/>
            <person name="Ravin N.V."/>
        </authorList>
    </citation>
    <scope>NUCLEOTIDE SEQUENCE [LARGE SCALE GENOMIC DNA]</scope>
</reference>
<evidence type="ECO:0000313" key="3">
    <source>
        <dbReference type="EMBL" id="QLJ52972.1"/>
    </source>
</evidence>
<dbReference type="Pfam" id="PF21688">
    <property type="entry name" value="FAD-depend_C"/>
    <property type="match status" value="1"/>
</dbReference>
<evidence type="ECO:0000259" key="2">
    <source>
        <dbReference type="Pfam" id="PF21688"/>
    </source>
</evidence>
<dbReference type="KEGG" id="flt:Sv326_0797"/>
<dbReference type="Gene3D" id="3.50.50.60">
    <property type="entry name" value="FAD/NAD(P)-binding domain"/>
    <property type="match status" value="2"/>
</dbReference>
<evidence type="ECO:0000313" key="4">
    <source>
        <dbReference type="Proteomes" id="UP000510821"/>
    </source>
</evidence>
<dbReference type="SUPFAM" id="SSF51905">
    <property type="entry name" value="FAD/NAD(P)-binding domain"/>
    <property type="match status" value="1"/>
</dbReference>
<name>A0A7D5XHV6_FERL1</name>
<dbReference type="InterPro" id="IPR049516">
    <property type="entry name" value="FAD-depend_C"/>
</dbReference>
<feature type="domain" description="FAD/NAD(P)-binding" evidence="1">
    <location>
        <begin position="2"/>
        <end position="44"/>
    </location>
</feature>
<dbReference type="InterPro" id="IPR036188">
    <property type="entry name" value="FAD/NAD-bd_sf"/>
</dbReference>
<feature type="domain" description="FAD-dependent protein C-terminal" evidence="2">
    <location>
        <begin position="250"/>
        <end position="401"/>
    </location>
</feature>
<dbReference type="Pfam" id="PF07992">
    <property type="entry name" value="Pyr_redox_2"/>
    <property type="match status" value="1"/>
</dbReference>
<sequence length="456" mass="49875">MKAIVVGAGPAGLFCAYELAKAGVKVVVVDSGSTIERRKCPMKKMGYCVKCSPCNLIHGVGGAGLFSDGKLNLDPRIGGDMLQFMSESEARRLIDYVDRIFSEHGAKGERNIIDERAEALMRKAKMAGVRFLPIVQRHIGSDKLPEVIESLKGYMEALGVKFVLNKEVRDIAVSDGVARGVVARREVINGDFVVLATGRGGAQWLARKCMQLGVPTNYQPLDIGLRVEVPAEIMKEVTDIFWDPKFYIQTSQYDDSVRTFCTCPNGFVISESYNNFICTNGHSMVSIKSDNTNFALLVRIALTQPVENTSEYGESIGRISSTIGGGRPILQRFGDLKAGRRSTWERIKRSYVKPTFLYVTPGDVSMALPGRIMADIREALEMLNKVIPGVAEDSTLLYAPEIKFHALRVNVSKHMETNVKNLFAIGDGAGVSRGIVGASLSGIVAAREIAKRCRNG</sequence>
<protein>
    <recommendedName>
        <fullName evidence="5">FAD-dependent oxidoreductase</fullName>
    </recommendedName>
</protein>
<dbReference type="Proteomes" id="UP000510821">
    <property type="component" value="Chromosome"/>
</dbReference>
<organism evidence="3 4">
    <name type="scientific">Fermentimicrarchaeum limneticum</name>
    <dbReference type="NCBI Taxonomy" id="2795018"/>
    <lineage>
        <taxon>Archaea</taxon>
        <taxon>Candidatus Micrarchaeota</taxon>
        <taxon>Candidatus Fermentimicrarchaeales</taxon>
        <taxon>Candidatus Fermentimicrarchaeaceae</taxon>
        <taxon>Candidatus Fermentimicrarchaeum</taxon>
    </lineage>
</organism>
<dbReference type="InterPro" id="IPR028348">
    <property type="entry name" value="FAD-binding_protein"/>
</dbReference>
<dbReference type="PIRSF" id="PIRSF038984">
    <property type="entry name" value="FAD_binding_protein"/>
    <property type="match status" value="1"/>
</dbReference>
<evidence type="ECO:0000259" key="1">
    <source>
        <dbReference type="Pfam" id="PF07992"/>
    </source>
</evidence>
<dbReference type="InterPro" id="IPR023753">
    <property type="entry name" value="FAD/NAD-binding_dom"/>
</dbReference>
<accession>A0A7D5XHV6</accession>
<proteinExistence type="predicted"/>
<gene>
    <name evidence="3" type="ORF">Sv326_0797</name>
</gene>
<dbReference type="PANTHER" id="PTHR43106:SF1">
    <property type="entry name" value="DEHYDROGENASE-RELATED"/>
    <property type="match status" value="1"/>
</dbReference>
<dbReference type="AlphaFoldDB" id="A0A7D5XHV6"/>
<dbReference type="GO" id="GO:0016491">
    <property type="term" value="F:oxidoreductase activity"/>
    <property type="evidence" value="ECO:0007669"/>
    <property type="project" value="InterPro"/>
</dbReference>
<dbReference type="PRINTS" id="PR00368">
    <property type="entry name" value="FADPNR"/>
</dbReference>